<feature type="region of interest" description="Disordered" evidence="1">
    <location>
        <begin position="119"/>
        <end position="143"/>
    </location>
</feature>
<evidence type="ECO:0000313" key="3">
    <source>
        <dbReference type="Proteomes" id="UP000053732"/>
    </source>
</evidence>
<reference evidence="2 3" key="1">
    <citation type="journal article" date="2014" name="Nat. Commun.">
        <title>Multiple recent horizontal transfers of a large genomic region in cheese making fungi.</title>
        <authorList>
            <person name="Cheeseman K."/>
            <person name="Ropars J."/>
            <person name="Renault P."/>
            <person name="Dupont J."/>
            <person name="Gouzy J."/>
            <person name="Branca A."/>
            <person name="Abraham A.L."/>
            <person name="Ceppi M."/>
            <person name="Conseiller E."/>
            <person name="Debuchy R."/>
            <person name="Malagnac F."/>
            <person name="Goarin A."/>
            <person name="Silar P."/>
            <person name="Lacoste S."/>
            <person name="Sallet E."/>
            <person name="Bensimon A."/>
            <person name="Giraud T."/>
            <person name="Brygoo Y."/>
        </authorList>
    </citation>
    <scope>NUCLEOTIDE SEQUENCE [LARGE SCALE GENOMIC DNA]</scope>
    <source>
        <strain evidence="3">FM 013</strain>
    </source>
</reference>
<evidence type="ECO:0000256" key="1">
    <source>
        <dbReference type="SAM" id="MobiDB-lite"/>
    </source>
</evidence>
<organism evidence="2 3">
    <name type="scientific">Penicillium camemberti (strain FM 013)</name>
    <dbReference type="NCBI Taxonomy" id="1429867"/>
    <lineage>
        <taxon>Eukaryota</taxon>
        <taxon>Fungi</taxon>
        <taxon>Dikarya</taxon>
        <taxon>Ascomycota</taxon>
        <taxon>Pezizomycotina</taxon>
        <taxon>Eurotiomycetes</taxon>
        <taxon>Eurotiomycetidae</taxon>
        <taxon>Eurotiales</taxon>
        <taxon>Aspergillaceae</taxon>
        <taxon>Penicillium</taxon>
    </lineage>
</organism>
<gene>
    <name evidence="2" type="ORF">PCAMFM013_S058g000034</name>
</gene>
<keyword evidence="3" id="KW-1185">Reference proteome</keyword>
<proteinExistence type="predicted"/>
<name>A0A0G4PW67_PENC3</name>
<dbReference type="AlphaFoldDB" id="A0A0G4PW67"/>
<evidence type="ECO:0000313" key="2">
    <source>
        <dbReference type="EMBL" id="CRL30757.1"/>
    </source>
</evidence>
<accession>A0A0G4PW67</accession>
<dbReference type="EMBL" id="HG793191">
    <property type="protein sequence ID" value="CRL30757.1"/>
    <property type="molecule type" value="Genomic_DNA"/>
</dbReference>
<protein>
    <submittedName>
        <fullName evidence="2">Str. FM013</fullName>
    </submittedName>
</protein>
<dbReference type="Proteomes" id="UP000053732">
    <property type="component" value="Unassembled WGS sequence"/>
</dbReference>
<sequence>MQFIYKRMTTLKLDQFISTTSTVHGADTASSSSSLLLQRRVFLKMSKPNTIAWSSWEKNNLFSWLLQRQKMTWKAKSKAYFKQFGLKRTGEALRSKRNYLLRKRRAMLKSMSKASFTGHRPWIPREDTPRAFPPPPPIFTPRARSTETCRLSHMRQSLAASTGRYARGALGSAGQALPGYTIRMPHNLKPDHGQDISYLWKFVHLAATTSKASRNAAI</sequence>